<reference evidence="1 2" key="1">
    <citation type="journal article" date="2021" name="J. Hered.">
        <title>A chromosome-level genome assembly of the parasitoid wasp, Cotesia glomerata (Hymenoptera: Braconidae).</title>
        <authorList>
            <person name="Pinto B.J."/>
            <person name="Weis J.J."/>
            <person name="Gamble T."/>
            <person name="Ode P.J."/>
            <person name="Paul R."/>
            <person name="Zaspel J.M."/>
        </authorList>
    </citation>
    <scope>NUCLEOTIDE SEQUENCE [LARGE SCALE GENOMIC DNA]</scope>
    <source>
        <strain evidence="1">CgM1</strain>
    </source>
</reference>
<keyword evidence="2" id="KW-1185">Reference proteome</keyword>
<evidence type="ECO:0000313" key="1">
    <source>
        <dbReference type="EMBL" id="KAH0564162.1"/>
    </source>
</evidence>
<evidence type="ECO:0000313" key="2">
    <source>
        <dbReference type="Proteomes" id="UP000826195"/>
    </source>
</evidence>
<dbReference type="AlphaFoldDB" id="A0AAV7J1X3"/>
<gene>
    <name evidence="1" type="ORF">KQX54_009869</name>
</gene>
<dbReference type="Proteomes" id="UP000826195">
    <property type="component" value="Unassembled WGS sequence"/>
</dbReference>
<organism evidence="1 2">
    <name type="scientific">Cotesia glomerata</name>
    <name type="common">Lepidopteran parasitic wasp</name>
    <name type="synonym">Apanteles glomeratus</name>
    <dbReference type="NCBI Taxonomy" id="32391"/>
    <lineage>
        <taxon>Eukaryota</taxon>
        <taxon>Metazoa</taxon>
        <taxon>Ecdysozoa</taxon>
        <taxon>Arthropoda</taxon>
        <taxon>Hexapoda</taxon>
        <taxon>Insecta</taxon>
        <taxon>Pterygota</taxon>
        <taxon>Neoptera</taxon>
        <taxon>Endopterygota</taxon>
        <taxon>Hymenoptera</taxon>
        <taxon>Apocrita</taxon>
        <taxon>Ichneumonoidea</taxon>
        <taxon>Braconidae</taxon>
        <taxon>Microgastrinae</taxon>
        <taxon>Cotesia</taxon>
    </lineage>
</organism>
<sequence length="73" mass="7876">MGVWTCGCVACPRRECTLQLILCTLERNLGITSGNEISNTIVFSGKCQMSDDIAMRIGLARPKVLQSVLSDGT</sequence>
<proteinExistence type="predicted"/>
<comment type="caution">
    <text evidence="1">The sequence shown here is derived from an EMBL/GenBank/DDBJ whole genome shotgun (WGS) entry which is preliminary data.</text>
</comment>
<protein>
    <submittedName>
        <fullName evidence="1">Uncharacterized protein</fullName>
    </submittedName>
</protein>
<name>A0AAV7J1X3_COTGL</name>
<dbReference type="EMBL" id="JAHXZJ010000002">
    <property type="protein sequence ID" value="KAH0564162.1"/>
    <property type="molecule type" value="Genomic_DNA"/>
</dbReference>
<accession>A0AAV7J1X3</accession>